<organism evidence="1 2">
    <name type="scientific">Rhabditophanes sp. KR3021</name>
    <dbReference type="NCBI Taxonomy" id="114890"/>
    <lineage>
        <taxon>Eukaryota</taxon>
        <taxon>Metazoa</taxon>
        <taxon>Ecdysozoa</taxon>
        <taxon>Nematoda</taxon>
        <taxon>Chromadorea</taxon>
        <taxon>Rhabditida</taxon>
        <taxon>Tylenchina</taxon>
        <taxon>Panagrolaimomorpha</taxon>
        <taxon>Strongyloidoidea</taxon>
        <taxon>Alloionematidae</taxon>
        <taxon>Rhabditophanes</taxon>
    </lineage>
</organism>
<sequence length="389" mass="44147">MAGTSKSADYYETRQKFETPTKVLILSKTTRLQYELSKHKLDFNSRHQEKFVQKLKKMGINMAEIEAKHAKQEEYVKDLKDELERRNIEVVVVLRNDYTQELVESCGLIISAGGDGTFLTAASKVKNNTPLIGINTDPIGSEGHLCITGKANVKAEKVIAKFLDNQFKWLFRQRIRVTILSTPNGSPPSTPSSILPFIKNKNNNNHTEPAEQEFLALNEVFIGETHAARVSYYELQIDDSPMLKQKSSGMTVCTGTGSTSWHYNINRINEQKMNGIFDVLKDMGVDLGTMNRDDLVENVCNKYNHTLIFDPSYDQMAFSVRDPVFNATFPHTESRGFCKSIRIKSRCTKAHIVLDGNQSINFNQGTEVLLEMHDHDELRTATMDPHMFK</sequence>
<name>A0AC35TSL4_9BILA</name>
<evidence type="ECO:0000313" key="1">
    <source>
        <dbReference type="Proteomes" id="UP000095286"/>
    </source>
</evidence>
<protein>
    <submittedName>
        <fullName evidence="2">NAD(+) kinase</fullName>
    </submittedName>
</protein>
<dbReference type="WBParaSite" id="RSKR_0000366100.1">
    <property type="protein sequence ID" value="RSKR_0000366100.1"/>
    <property type="gene ID" value="RSKR_0000366100"/>
</dbReference>
<evidence type="ECO:0000313" key="2">
    <source>
        <dbReference type="WBParaSite" id="RSKR_0000366100.1"/>
    </source>
</evidence>
<proteinExistence type="predicted"/>
<dbReference type="Proteomes" id="UP000095286">
    <property type="component" value="Unplaced"/>
</dbReference>
<accession>A0AC35TSL4</accession>
<reference evidence="2" key="1">
    <citation type="submission" date="2016-11" db="UniProtKB">
        <authorList>
            <consortium name="WormBaseParasite"/>
        </authorList>
    </citation>
    <scope>IDENTIFICATION</scope>
    <source>
        <strain evidence="2">KR3021</strain>
    </source>
</reference>